<proteinExistence type="predicted"/>
<dbReference type="PANTHER" id="PTHR11803:SF44">
    <property type="entry name" value="RUTC FAMILY PROTEIN YJGH"/>
    <property type="match status" value="1"/>
</dbReference>
<dbReference type="PANTHER" id="PTHR11803">
    <property type="entry name" value="2-IMINOBUTANOATE/2-IMINOPROPANOATE DEAMINASE RIDA"/>
    <property type="match status" value="1"/>
</dbReference>
<accession>A0A1U6HTW2</accession>
<dbReference type="CDD" id="cd02198">
    <property type="entry name" value="YjgH_like"/>
    <property type="match status" value="1"/>
</dbReference>
<dbReference type="GO" id="GO:0005829">
    <property type="term" value="C:cytosol"/>
    <property type="evidence" value="ECO:0007669"/>
    <property type="project" value="TreeGrafter"/>
</dbReference>
<dbReference type="Pfam" id="PF01042">
    <property type="entry name" value="Ribonuc_L-PSP"/>
    <property type="match status" value="1"/>
</dbReference>
<dbReference type="Proteomes" id="UP000190989">
    <property type="component" value="Unassembled WGS sequence"/>
</dbReference>
<dbReference type="InterPro" id="IPR006175">
    <property type="entry name" value="YjgF/YER057c/UK114"/>
</dbReference>
<evidence type="ECO:0000313" key="2">
    <source>
        <dbReference type="Proteomes" id="UP000190989"/>
    </source>
</evidence>
<dbReference type="GO" id="GO:0019239">
    <property type="term" value="F:deaminase activity"/>
    <property type="evidence" value="ECO:0007669"/>
    <property type="project" value="TreeGrafter"/>
</dbReference>
<evidence type="ECO:0000313" key="1">
    <source>
        <dbReference type="EMBL" id="SLJ99185.1"/>
    </source>
</evidence>
<dbReference type="InterPro" id="IPR035959">
    <property type="entry name" value="RutC-like_sf"/>
</dbReference>
<dbReference type="InterPro" id="IPR038743">
    <property type="entry name" value="YjgH-like"/>
</dbReference>
<protein>
    <submittedName>
        <fullName evidence="1">Enamine deaminase RidA, house cleaning of reactive enamine intermediates, YjgF/YER057c/UK114 family</fullName>
    </submittedName>
</protein>
<dbReference type="Gene3D" id="3.30.1330.40">
    <property type="entry name" value="RutC-like"/>
    <property type="match status" value="1"/>
</dbReference>
<dbReference type="SUPFAM" id="SSF55298">
    <property type="entry name" value="YjgF-like"/>
    <property type="match status" value="1"/>
</dbReference>
<keyword evidence="2" id="KW-1185">Reference proteome</keyword>
<dbReference type="STRING" id="428990.SAMN06295987_10352"/>
<name>A0A1U6HTW2_9SPHN</name>
<reference evidence="2" key="1">
    <citation type="submission" date="2017-02" db="EMBL/GenBank/DDBJ databases">
        <authorList>
            <person name="Varghese N."/>
            <person name="Submissions S."/>
        </authorList>
    </citation>
    <scope>NUCLEOTIDE SEQUENCE [LARGE SCALE GENOMIC DNA]</scope>
    <source>
        <strain evidence="2">SM117</strain>
    </source>
</reference>
<sequence>MTDVDMGESYGYCEAQAANGLLYCSGQIGLEADGSVPETASRQFALAFAGLAETLKQNGCRPADIVDLMSFHVDYPQHMEEFSVAKSAFLAGASCCWTAIGAASLGYPGSLVEIKAIARLPQGV</sequence>
<organism evidence="1 2">
    <name type="scientific">Novosphingobium mathurense</name>
    <dbReference type="NCBI Taxonomy" id="428990"/>
    <lineage>
        <taxon>Bacteria</taxon>
        <taxon>Pseudomonadati</taxon>
        <taxon>Pseudomonadota</taxon>
        <taxon>Alphaproteobacteria</taxon>
        <taxon>Sphingomonadales</taxon>
        <taxon>Sphingomonadaceae</taxon>
        <taxon>Novosphingobium</taxon>
    </lineage>
</organism>
<dbReference type="AlphaFoldDB" id="A0A1U6HTW2"/>
<dbReference type="RefSeq" id="WP_079730685.1">
    <property type="nucleotide sequence ID" value="NZ_FVZE01000003.1"/>
</dbReference>
<dbReference type="EMBL" id="FVZE01000003">
    <property type="protein sequence ID" value="SLJ99185.1"/>
    <property type="molecule type" value="Genomic_DNA"/>
</dbReference>
<gene>
    <name evidence="1" type="ORF">SAMN06295987_10352</name>
</gene>